<evidence type="ECO:0000256" key="4">
    <source>
        <dbReference type="ARBA" id="ARBA00022691"/>
    </source>
</evidence>
<proteinExistence type="inferred from homology"/>
<evidence type="ECO:0000256" key="2">
    <source>
        <dbReference type="ARBA" id="ARBA00022603"/>
    </source>
</evidence>
<gene>
    <name evidence="8" type="ORF">ACFFIC_21825</name>
</gene>
<dbReference type="PROSITE" id="PS51679">
    <property type="entry name" value="SAM_MT_C5"/>
    <property type="match status" value="1"/>
</dbReference>
<dbReference type="Proteomes" id="UP001589789">
    <property type="component" value="Unassembled WGS sequence"/>
</dbReference>
<comment type="caution">
    <text evidence="8">The sequence shown here is derived from an EMBL/GenBank/DDBJ whole genome shotgun (WGS) entry which is preliminary data.</text>
</comment>
<keyword evidence="4 7" id="KW-0949">S-adenosyl-L-methionine</keyword>
<keyword evidence="5" id="KW-0680">Restriction system</keyword>
<dbReference type="PRINTS" id="PR00105">
    <property type="entry name" value="C5METTRFRASE"/>
</dbReference>
<sequence length="338" mass="37764">MKPRVLDLFAGGGGSSWGAFKAGAEIVCGVDAWDLATKAYRRNFPGARAENLRLEEDTRPAVLGDLGRIDLLLASPECTNHTCARGSRPKDEASRATARYVINFAQDLKPRWVVVENVVHMRNWSGYQPLLNSLHELGYQSRTVVLDAAAFGVPQNRRRMFILADRERQPDAVLPSAWTRTRTVEEVLDPPGTWESTPLRREGRAQATLERAERAMAALPAGTPFLIVYYGSDSSGGWQPLNRPLRTVTTIDRFGLVTWQRRTPMLRMLQVPELMRAMGLRGGYSLENIGHRRDRIRLLGNGVAPPVMKAVVKSLLKNGDSEMASTENQQRELLHELV</sequence>
<evidence type="ECO:0000313" key="8">
    <source>
        <dbReference type="EMBL" id="MFC0388153.1"/>
    </source>
</evidence>
<evidence type="ECO:0000256" key="6">
    <source>
        <dbReference type="ARBA" id="ARBA00047422"/>
    </source>
</evidence>
<organism evidence="8 9">
    <name type="scientific">Muricoccus vinaceus</name>
    <dbReference type="NCBI Taxonomy" id="424704"/>
    <lineage>
        <taxon>Bacteria</taxon>
        <taxon>Pseudomonadati</taxon>
        <taxon>Pseudomonadota</taxon>
        <taxon>Alphaproteobacteria</taxon>
        <taxon>Acetobacterales</taxon>
        <taxon>Roseomonadaceae</taxon>
        <taxon>Muricoccus</taxon>
    </lineage>
</organism>
<reference evidence="8 9" key="1">
    <citation type="submission" date="2024-09" db="EMBL/GenBank/DDBJ databases">
        <authorList>
            <person name="Sun Q."/>
            <person name="Mori K."/>
        </authorList>
    </citation>
    <scope>NUCLEOTIDE SEQUENCE [LARGE SCALE GENOMIC DNA]</scope>
    <source>
        <strain evidence="8 9">CCM 7468</strain>
    </source>
</reference>
<comment type="similarity">
    <text evidence="7">Belongs to the class I-like SAM-binding methyltransferase superfamily. C5-methyltransferase family.</text>
</comment>
<dbReference type="GO" id="GO:0003886">
    <property type="term" value="F:DNA (cytosine-5-)-methyltransferase activity"/>
    <property type="evidence" value="ECO:0007669"/>
    <property type="project" value="UniProtKB-EC"/>
</dbReference>
<name>A0ABV6IZZ3_9PROT</name>
<dbReference type="EMBL" id="JBHLVZ010000081">
    <property type="protein sequence ID" value="MFC0388153.1"/>
    <property type="molecule type" value="Genomic_DNA"/>
</dbReference>
<protein>
    <recommendedName>
        <fullName evidence="1">DNA (cytosine-5-)-methyltransferase</fullName>
        <ecNumber evidence="1">2.1.1.37</ecNumber>
    </recommendedName>
</protein>
<accession>A0ABV6IZZ3</accession>
<evidence type="ECO:0000256" key="7">
    <source>
        <dbReference type="PROSITE-ProRule" id="PRU01016"/>
    </source>
</evidence>
<keyword evidence="3 7" id="KW-0808">Transferase</keyword>
<dbReference type="PANTHER" id="PTHR46098">
    <property type="entry name" value="TRNA (CYTOSINE(38)-C(5))-METHYLTRANSFERASE"/>
    <property type="match status" value="1"/>
</dbReference>
<dbReference type="PANTHER" id="PTHR46098:SF1">
    <property type="entry name" value="TRNA (CYTOSINE(38)-C(5))-METHYLTRANSFERASE"/>
    <property type="match status" value="1"/>
</dbReference>
<dbReference type="EC" id="2.1.1.37" evidence="1"/>
<dbReference type="GO" id="GO:0032259">
    <property type="term" value="P:methylation"/>
    <property type="evidence" value="ECO:0007669"/>
    <property type="project" value="UniProtKB-KW"/>
</dbReference>
<dbReference type="Gene3D" id="3.40.50.150">
    <property type="entry name" value="Vaccinia Virus protein VP39"/>
    <property type="match status" value="1"/>
</dbReference>
<keyword evidence="9" id="KW-1185">Reference proteome</keyword>
<feature type="active site" evidence="7">
    <location>
        <position position="78"/>
    </location>
</feature>
<dbReference type="InterPro" id="IPR001525">
    <property type="entry name" value="C5_MeTfrase"/>
</dbReference>
<dbReference type="RefSeq" id="WP_377054293.1">
    <property type="nucleotide sequence ID" value="NZ_JBHLVZ010000081.1"/>
</dbReference>
<dbReference type="InterPro" id="IPR050750">
    <property type="entry name" value="C5-MTase"/>
</dbReference>
<dbReference type="SUPFAM" id="SSF53335">
    <property type="entry name" value="S-adenosyl-L-methionine-dependent methyltransferases"/>
    <property type="match status" value="1"/>
</dbReference>
<comment type="catalytic activity">
    <reaction evidence="6">
        <text>a 2'-deoxycytidine in DNA + S-adenosyl-L-methionine = a 5-methyl-2'-deoxycytidine in DNA + S-adenosyl-L-homocysteine + H(+)</text>
        <dbReference type="Rhea" id="RHEA:13681"/>
        <dbReference type="Rhea" id="RHEA-COMP:11369"/>
        <dbReference type="Rhea" id="RHEA-COMP:11370"/>
        <dbReference type="ChEBI" id="CHEBI:15378"/>
        <dbReference type="ChEBI" id="CHEBI:57856"/>
        <dbReference type="ChEBI" id="CHEBI:59789"/>
        <dbReference type="ChEBI" id="CHEBI:85452"/>
        <dbReference type="ChEBI" id="CHEBI:85454"/>
        <dbReference type="EC" id="2.1.1.37"/>
    </reaction>
</comment>
<keyword evidence="2 7" id="KW-0489">Methyltransferase</keyword>
<dbReference type="InterPro" id="IPR029063">
    <property type="entry name" value="SAM-dependent_MTases_sf"/>
</dbReference>
<evidence type="ECO:0000313" key="9">
    <source>
        <dbReference type="Proteomes" id="UP001589789"/>
    </source>
</evidence>
<dbReference type="Pfam" id="PF00145">
    <property type="entry name" value="DNA_methylase"/>
    <property type="match status" value="1"/>
</dbReference>
<evidence type="ECO:0000256" key="3">
    <source>
        <dbReference type="ARBA" id="ARBA00022679"/>
    </source>
</evidence>
<evidence type="ECO:0000256" key="5">
    <source>
        <dbReference type="ARBA" id="ARBA00022747"/>
    </source>
</evidence>
<evidence type="ECO:0000256" key="1">
    <source>
        <dbReference type="ARBA" id="ARBA00011975"/>
    </source>
</evidence>